<dbReference type="InterPro" id="IPR004681">
    <property type="entry name" value="TRAP_DctM"/>
</dbReference>
<evidence type="ECO:0000313" key="10">
    <source>
        <dbReference type="Proteomes" id="UP000680866"/>
    </source>
</evidence>
<dbReference type="PIRSF" id="PIRSF006066">
    <property type="entry name" value="HI0050"/>
    <property type="match status" value="1"/>
</dbReference>
<proteinExistence type="predicted"/>
<evidence type="ECO:0000256" key="4">
    <source>
        <dbReference type="ARBA" id="ARBA00022692"/>
    </source>
</evidence>
<keyword evidence="3" id="KW-0997">Cell inner membrane</keyword>
<feature type="transmembrane region" description="Helical" evidence="7">
    <location>
        <begin position="47"/>
        <end position="68"/>
    </location>
</feature>
<evidence type="ECO:0000256" key="7">
    <source>
        <dbReference type="SAM" id="Phobius"/>
    </source>
</evidence>
<accession>A0A810N4M7</accession>
<organism evidence="9 10">
    <name type="scientific">Polymorphospora rubra</name>
    <dbReference type="NCBI Taxonomy" id="338584"/>
    <lineage>
        <taxon>Bacteria</taxon>
        <taxon>Bacillati</taxon>
        <taxon>Actinomycetota</taxon>
        <taxon>Actinomycetes</taxon>
        <taxon>Micromonosporales</taxon>
        <taxon>Micromonosporaceae</taxon>
        <taxon>Polymorphospora</taxon>
    </lineage>
</organism>
<dbReference type="KEGG" id="pry:Prubr_54630"/>
<keyword evidence="10" id="KW-1185">Reference proteome</keyword>
<feature type="transmembrane region" description="Helical" evidence="7">
    <location>
        <begin position="213"/>
        <end position="233"/>
    </location>
</feature>
<dbReference type="InterPro" id="IPR010656">
    <property type="entry name" value="DctM"/>
</dbReference>
<dbReference type="GO" id="GO:0022857">
    <property type="term" value="F:transmembrane transporter activity"/>
    <property type="evidence" value="ECO:0007669"/>
    <property type="project" value="TreeGrafter"/>
</dbReference>
<keyword evidence="4 7" id="KW-0812">Transmembrane</keyword>
<evidence type="ECO:0000256" key="2">
    <source>
        <dbReference type="ARBA" id="ARBA00022475"/>
    </source>
</evidence>
<name>A0A810N4M7_9ACTN</name>
<dbReference type="Proteomes" id="UP000680866">
    <property type="component" value="Chromosome"/>
</dbReference>
<evidence type="ECO:0000256" key="1">
    <source>
        <dbReference type="ARBA" id="ARBA00004429"/>
    </source>
</evidence>
<sequence length="424" mass="44095">MAITLLGIAIVVLLFLRVPVAFAILGPCVTYLLATGQSLELGLRTTINGIDSWPLLAVPLFVLLGVIANRAGIAERLFDFAMALLGRVRGGMAYVNVGSSVGFAWMSGSALADAAALGAIQVPAMRKQGYPQNFSVGLTGAATLISPVMPPSIPAVVFASVAAVSTGALFAAGVIPALLIAAGLLVYVVIWCQRQTFLKAGRFDGQLVRRTGVRALAPAVTPILIIGGILGGFVTPTEAAAVGCLYLLVLGLCYRTITPRQLPSILREAAVTAAAIMLIIGSTSLLGWILARERIPGMVAEWMTGLTDDPVIFLLLVNVILILLGTIMEPTSALVLSVPILLPVATQFGVDPIHFGVIVVLNLMIGLITPPIGPVAYVLSSVTGIPVGAVFRGLLPFLIPLIAVLLIVTFAPGLVLWLPGLLNP</sequence>
<dbReference type="EMBL" id="AP023359">
    <property type="protein sequence ID" value="BCJ68442.1"/>
    <property type="molecule type" value="Genomic_DNA"/>
</dbReference>
<feature type="domain" description="TRAP C4-dicarboxylate transport system permease DctM subunit" evidence="8">
    <location>
        <begin position="9"/>
        <end position="413"/>
    </location>
</feature>
<feature type="transmembrane region" description="Helical" evidence="7">
    <location>
        <begin position="168"/>
        <end position="192"/>
    </location>
</feature>
<evidence type="ECO:0000256" key="5">
    <source>
        <dbReference type="ARBA" id="ARBA00022989"/>
    </source>
</evidence>
<evidence type="ECO:0000256" key="6">
    <source>
        <dbReference type="ARBA" id="ARBA00023136"/>
    </source>
</evidence>
<protein>
    <submittedName>
        <fullName evidence="9">Permease</fullName>
    </submittedName>
</protein>
<feature type="transmembrane region" description="Helical" evidence="7">
    <location>
        <begin position="239"/>
        <end position="257"/>
    </location>
</feature>
<comment type="subcellular location">
    <subcellularLocation>
        <location evidence="1">Cell inner membrane</location>
        <topology evidence="1">Multi-pass membrane protein</topology>
    </subcellularLocation>
</comment>
<dbReference type="GO" id="GO:0005886">
    <property type="term" value="C:plasma membrane"/>
    <property type="evidence" value="ECO:0007669"/>
    <property type="project" value="UniProtKB-SubCell"/>
</dbReference>
<dbReference type="Pfam" id="PF06808">
    <property type="entry name" value="DctM"/>
    <property type="match status" value="1"/>
</dbReference>
<dbReference type="RefSeq" id="WP_212817676.1">
    <property type="nucleotide sequence ID" value="NZ_AP023359.1"/>
</dbReference>
<evidence type="ECO:0000259" key="8">
    <source>
        <dbReference type="Pfam" id="PF06808"/>
    </source>
</evidence>
<feature type="transmembrane region" description="Helical" evidence="7">
    <location>
        <begin position="348"/>
        <end position="368"/>
    </location>
</feature>
<dbReference type="AlphaFoldDB" id="A0A810N4M7"/>
<keyword evidence="5 7" id="KW-1133">Transmembrane helix</keyword>
<keyword evidence="2" id="KW-1003">Cell membrane</keyword>
<feature type="transmembrane region" description="Helical" evidence="7">
    <location>
        <begin position="398"/>
        <end position="418"/>
    </location>
</feature>
<keyword evidence="6 7" id="KW-0472">Membrane</keyword>
<feature type="transmembrane region" description="Helical" evidence="7">
    <location>
        <begin position="311"/>
        <end position="336"/>
    </location>
</feature>
<gene>
    <name evidence="9" type="ORF">Prubr_54630</name>
</gene>
<reference evidence="9" key="1">
    <citation type="submission" date="2020-08" db="EMBL/GenBank/DDBJ databases">
        <title>Whole genome shotgun sequence of Polymorphospora rubra NBRC 101157.</title>
        <authorList>
            <person name="Komaki H."/>
            <person name="Tamura T."/>
        </authorList>
    </citation>
    <scope>NUCLEOTIDE SEQUENCE</scope>
    <source>
        <strain evidence="9">NBRC 101157</strain>
    </source>
</reference>
<feature type="transmembrane region" description="Helical" evidence="7">
    <location>
        <begin position="269"/>
        <end position="291"/>
    </location>
</feature>
<feature type="transmembrane region" description="Helical" evidence="7">
    <location>
        <begin position="136"/>
        <end position="162"/>
    </location>
</feature>
<dbReference type="PANTHER" id="PTHR33362">
    <property type="entry name" value="SIALIC ACID TRAP TRANSPORTER PERMEASE PROTEIN SIAT-RELATED"/>
    <property type="match status" value="1"/>
</dbReference>
<dbReference type="PANTHER" id="PTHR33362:SF3">
    <property type="entry name" value="SIALIC ACID TRAP TRANSPORTER PERMEASE PROTEIN SIAT"/>
    <property type="match status" value="1"/>
</dbReference>
<dbReference type="NCBIfam" id="TIGR00786">
    <property type="entry name" value="dctM"/>
    <property type="match status" value="1"/>
</dbReference>
<evidence type="ECO:0000313" key="9">
    <source>
        <dbReference type="EMBL" id="BCJ68442.1"/>
    </source>
</evidence>
<evidence type="ECO:0000256" key="3">
    <source>
        <dbReference type="ARBA" id="ARBA00022519"/>
    </source>
</evidence>